<reference evidence="4" key="1">
    <citation type="submission" date="2015-10" db="EMBL/GenBank/DDBJ databases">
        <authorList>
            <person name="Regsiter A."/>
            <person name="william w."/>
        </authorList>
    </citation>
    <scope>NUCLEOTIDE SEQUENCE [LARGE SCALE GENOMIC DNA]</scope>
</reference>
<evidence type="ECO:0000313" key="4">
    <source>
        <dbReference type="Proteomes" id="UP000184315"/>
    </source>
</evidence>
<dbReference type="PANTHER" id="PTHR43022">
    <property type="entry name" value="PROTEIN SMF"/>
    <property type="match status" value="1"/>
</dbReference>
<sequence length="439" mass="48139">MNHPILSPDTQAILLLCASFGQNRLSQPQPLTLTEYNLLAVWLQENQMRPGDLLSSNIKNKLQDIAIEKLDIQRIQALLERGVMLSLAVEKWTTQGLWILGRGDSQYPKRLKQRLKHKAPAILYGIGNIELLSAGGLAIVGSRDVTEQEIDYTQTIAKTCAEEGIQVISGGARGVDQISMLGILEAGGTAVGVLADSLIKTSVNGKYRNSIAEGRLTLISPYDPNAGFNTGNAMGRNKYIYALADYGLIVSSGYQTGGTWAGATEALSKIKDIPVFVRMQDTIPEGNQELVKQGAQPFPIIPASSSLKGLLRTVLEAVNSEVEAIDQLTLKDMNQTTFSQPKLEEKTQGSEHQVTDTIPTVFPMSPKDIYEAVLPFILAHLHQPLDTKSIAERLEVRQGQMQDWLNRAVAEGKVKKTKKPVAYVINQQLTQLSLLPEME</sequence>
<proteinExistence type="inferred from homology"/>
<name>A0A1J1LN46_9CYAN</name>
<evidence type="ECO:0000259" key="2">
    <source>
        <dbReference type="Pfam" id="PF02481"/>
    </source>
</evidence>
<dbReference type="PANTHER" id="PTHR43022:SF1">
    <property type="entry name" value="PROTEIN SMF"/>
    <property type="match status" value="1"/>
</dbReference>
<evidence type="ECO:0000313" key="3">
    <source>
        <dbReference type="EMBL" id="CUR33831.1"/>
    </source>
</evidence>
<comment type="similarity">
    <text evidence="1">Belongs to the DprA/Smf family.</text>
</comment>
<dbReference type="RefSeq" id="WP_222425254.1">
    <property type="nucleotide sequence ID" value="NZ_LN889803.1"/>
</dbReference>
<dbReference type="CDD" id="cd09726">
    <property type="entry name" value="RAMP_I_III"/>
    <property type="match status" value="1"/>
</dbReference>
<evidence type="ECO:0000256" key="1">
    <source>
        <dbReference type="ARBA" id="ARBA00006525"/>
    </source>
</evidence>
<dbReference type="InterPro" id="IPR057666">
    <property type="entry name" value="DrpA_SLOG"/>
</dbReference>
<dbReference type="InterPro" id="IPR003488">
    <property type="entry name" value="DprA"/>
</dbReference>
<dbReference type="STRING" id="671072.PL9214520370"/>
<dbReference type="GO" id="GO:0009294">
    <property type="term" value="P:DNA-mediated transformation"/>
    <property type="evidence" value="ECO:0007669"/>
    <property type="project" value="InterPro"/>
</dbReference>
<feature type="domain" description="Smf/DprA SLOG" evidence="2">
    <location>
        <begin position="100"/>
        <end position="297"/>
    </location>
</feature>
<dbReference type="AlphaFoldDB" id="A0A1J1LN46"/>
<protein>
    <recommendedName>
        <fullName evidence="2">Smf/DprA SLOG domain-containing protein</fullName>
    </recommendedName>
</protein>
<organism evidence="3 4">
    <name type="scientific">Planktothrix tepida PCC 9214</name>
    <dbReference type="NCBI Taxonomy" id="671072"/>
    <lineage>
        <taxon>Bacteria</taxon>
        <taxon>Bacillati</taxon>
        <taxon>Cyanobacteriota</taxon>
        <taxon>Cyanophyceae</taxon>
        <taxon>Oscillatoriophycideae</taxon>
        <taxon>Oscillatoriales</taxon>
        <taxon>Microcoleaceae</taxon>
        <taxon>Planktothrix</taxon>
    </lineage>
</organism>
<accession>A0A1J1LN46</accession>
<dbReference type="EMBL" id="CZDF01000158">
    <property type="protein sequence ID" value="CUR33831.1"/>
    <property type="molecule type" value="Genomic_DNA"/>
</dbReference>
<dbReference type="Proteomes" id="UP000184315">
    <property type="component" value="Unassembled WGS sequence"/>
</dbReference>
<dbReference type="Pfam" id="PF02481">
    <property type="entry name" value="DNA_processg_A"/>
    <property type="match status" value="1"/>
</dbReference>
<gene>
    <name evidence="3" type="ORF">PL9214520370</name>
</gene>
<keyword evidence="4" id="KW-1185">Reference proteome</keyword>
<dbReference type="SUPFAM" id="SSF102405">
    <property type="entry name" value="MCP/YpsA-like"/>
    <property type="match status" value="1"/>
</dbReference>
<dbReference type="Gene3D" id="3.40.50.450">
    <property type="match status" value="1"/>
</dbReference>